<feature type="non-terminal residue" evidence="2">
    <location>
        <position position="1"/>
    </location>
</feature>
<name>A0A1A8NL60_9TELE</name>
<feature type="chain" id="PRO_5008375758" evidence="1">
    <location>
        <begin position="19"/>
        <end position="102"/>
    </location>
</feature>
<reference evidence="2" key="1">
    <citation type="submission" date="2016-05" db="EMBL/GenBank/DDBJ databases">
        <authorList>
            <person name="Lavstsen T."/>
            <person name="Jespersen J.S."/>
        </authorList>
    </citation>
    <scope>NUCLEOTIDE SEQUENCE</scope>
    <source>
        <tissue evidence="2">Brain</tissue>
    </source>
</reference>
<reference evidence="2" key="2">
    <citation type="submission" date="2016-06" db="EMBL/GenBank/DDBJ databases">
        <title>The genome of a short-lived fish provides insights into sex chromosome evolution and the genetic control of aging.</title>
        <authorList>
            <person name="Reichwald K."/>
            <person name="Felder M."/>
            <person name="Petzold A."/>
            <person name="Koch P."/>
            <person name="Groth M."/>
            <person name="Platzer M."/>
        </authorList>
    </citation>
    <scope>NUCLEOTIDE SEQUENCE</scope>
    <source>
        <tissue evidence="2">Brain</tissue>
    </source>
</reference>
<evidence type="ECO:0000313" key="2">
    <source>
        <dbReference type="EMBL" id="SBR69743.1"/>
    </source>
</evidence>
<accession>A0A1A8NL60</accession>
<evidence type="ECO:0000256" key="1">
    <source>
        <dbReference type="SAM" id="SignalP"/>
    </source>
</evidence>
<organism evidence="2">
    <name type="scientific">Nothobranchius rachovii</name>
    <name type="common">bluefin notho</name>
    <dbReference type="NCBI Taxonomy" id="451742"/>
    <lineage>
        <taxon>Eukaryota</taxon>
        <taxon>Metazoa</taxon>
        <taxon>Chordata</taxon>
        <taxon>Craniata</taxon>
        <taxon>Vertebrata</taxon>
        <taxon>Euteleostomi</taxon>
        <taxon>Actinopterygii</taxon>
        <taxon>Neopterygii</taxon>
        <taxon>Teleostei</taxon>
        <taxon>Neoteleostei</taxon>
        <taxon>Acanthomorphata</taxon>
        <taxon>Ovalentaria</taxon>
        <taxon>Atherinomorphae</taxon>
        <taxon>Cyprinodontiformes</taxon>
        <taxon>Nothobranchiidae</taxon>
        <taxon>Nothobranchius</taxon>
    </lineage>
</organism>
<sequence length="102" mass="11909">VMTMMLAWAACLFSPARLKRKHPSNNSTTTCKRQSLTFIIRWQWRRMEESVTSRTWQMDLLAAIQLVMMAQTFTQQQMSMYSIGRSNNLTVDRPVIPLNSHT</sequence>
<protein>
    <submittedName>
        <fullName evidence="2">Rho GTPase activating protein 30</fullName>
    </submittedName>
</protein>
<proteinExistence type="predicted"/>
<feature type="signal peptide" evidence="1">
    <location>
        <begin position="1"/>
        <end position="18"/>
    </location>
</feature>
<feature type="non-terminal residue" evidence="2">
    <location>
        <position position="102"/>
    </location>
</feature>
<keyword evidence="1" id="KW-0732">Signal</keyword>
<dbReference type="AlphaFoldDB" id="A0A1A8NL60"/>
<dbReference type="EMBL" id="HAEH01002844">
    <property type="protein sequence ID" value="SBR69743.1"/>
    <property type="molecule type" value="Transcribed_RNA"/>
</dbReference>
<gene>
    <name evidence="2" type="primary">ARHGAP30</name>
</gene>